<dbReference type="Proteomes" id="UP000244896">
    <property type="component" value="Chromosome"/>
</dbReference>
<evidence type="ECO:0000256" key="1">
    <source>
        <dbReference type="ARBA" id="ARBA00004418"/>
    </source>
</evidence>
<reference evidence="7 8" key="1">
    <citation type="journal article" date="2018" name="Syst. Appl. Microbiol.">
        <title>Ereboglobus luteus gen. nov. sp. nov. from cockroach guts, and new insights into the oxygen relationship of the genera Opitutus and Didymococcus (Verrucomicrobia: Opitutaceae).</title>
        <authorList>
            <person name="Tegtmeier D."/>
            <person name="Belitz A."/>
            <person name="Radek R."/>
            <person name="Heimerl T."/>
            <person name="Brune A."/>
        </authorList>
    </citation>
    <scope>NUCLEOTIDE SEQUENCE [LARGE SCALE GENOMIC DNA]</scope>
    <source>
        <strain evidence="7 8">Ho45</strain>
    </source>
</reference>
<evidence type="ECO:0000313" key="7">
    <source>
        <dbReference type="EMBL" id="AWI08078.1"/>
    </source>
</evidence>
<dbReference type="InterPro" id="IPR006059">
    <property type="entry name" value="SBP"/>
</dbReference>
<evidence type="ECO:0000256" key="5">
    <source>
        <dbReference type="PIRSR" id="PIRSR019574-1"/>
    </source>
</evidence>
<evidence type="ECO:0000256" key="3">
    <source>
        <dbReference type="ARBA" id="ARBA00022729"/>
    </source>
</evidence>
<dbReference type="Pfam" id="PF13416">
    <property type="entry name" value="SBP_bac_8"/>
    <property type="match status" value="1"/>
</dbReference>
<keyword evidence="4" id="KW-0574">Periplasm</keyword>
<keyword evidence="2" id="KW-0813">Transport</keyword>
<feature type="signal peptide" evidence="6">
    <location>
        <begin position="1"/>
        <end position="17"/>
    </location>
</feature>
<evidence type="ECO:0000256" key="4">
    <source>
        <dbReference type="ARBA" id="ARBA00022764"/>
    </source>
</evidence>
<dbReference type="OrthoDB" id="9769319at2"/>
<dbReference type="GO" id="GO:0015846">
    <property type="term" value="P:polyamine transport"/>
    <property type="evidence" value="ECO:0007669"/>
    <property type="project" value="InterPro"/>
</dbReference>
<dbReference type="GO" id="GO:0019808">
    <property type="term" value="F:polyamine binding"/>
    <property type="evidence" value="ECO:0007669"/>
    <property type="project" value="InterPro"/>
</dbReference>
<dbReference type="KEGG" id="elut:CKA38_01270"/>
<dbReference type="PANTHER" id="PTHR30222">
    <property type="entry name" value="SPERMIDINE/PUTRESCINE-BINDING PERIPLASMIC PROTEIN"/>
    <property type="match status" value="1"/>
</dbReference>
<keyword evidence="8" id="KW-1185">Reference proteome</keyword>
<dbReference type="PIRSF" id="PIRSF019574">
    <property type="entry name" value="Periplasmic_polyamine_BP"/>
    <property type="match status" value="1"/>
</dbReference>
<dbReference type="EMBL" id="CP023004">
    <property type="protein sequence ID" value="AWI08078.1"/>
    <property type="molecule type" value="Genomic_DNA"/>
</dbReference>
<dbReference type="PANTHER" id="PTHR30222:SF17">
    <property type="entry name" value="SPERMIDINE_PUTRESCINE-BINDING PERIPLASMIC PROTEIN"/>
    <property type="match status" value="1"/>
</dbReference>
<evidence type="ECO:0000313" key="8">
    <source>
        <dbReference type="Proteomes" id="UP000244896"/>
    </source>
</evidence>
<dbReference type="InterPro" id="IPR001188">
    <property type="entry name" value="Sperm_putr-bd"/>
</dbReference>
<protein>
    <submittedName>
        <fullName evidence="7">Spermidine/putrescine ABC transporter substrate-binding protein</fullName>
    </submittedName>
</protein>
<feature type="binding site" evidence="5">
    <location>
        <position position="88"/>
    </location>
    <ligand>
        <name>spermidine</name>
        <dbReference type="ChEBI" id="CHEBI:57834"/>
    </ligand>
</feature>
<feature type="binding site" evidence="5">
    <location>
        <begin position="170"/>
        <end position="173"/>
    </location>
    <ligand>
        <name>spermidine</name>
        <dbReference type="ChEBI" id="CHEBI:57834"/>
    </ligand>
</feature>
<sequence length="349" mass="39351">MKKPILIAMLSALVALAAGLASCSRTVEPNKQVNLFAWSEYIPQSVIDDFTKETGIKVNYETFATGEEMLNKVLAGGTKYDIIQPCDYIAEGMIRNNLLLPLDYTKLPNFENIMPEFKKLVYDPEQKFTVPFMVGGVGIVVNTEKVKEPIRGYKDIFQPKYAGRIVVLDDGRELVTCAFESLGIPINNITKENLERARPVIAEWMKYIKIYDSDSPKNSLSNGDVDIGVVWNGEAARLWFENKKFQYVRPAEGAHFFVDVFAIPHNSRNTEAAHKFIDYIMRPEVSREISKVFPYTNPNGAARKLLTQEELDNAASYPNLSNIQLFRDIPGSGELTDQLYTDLKNSAGR</sequence>
<evidence type="ECO:0000256" key="2">
    <source>
        <dbReference type="ARBA" id="ARBA00022448"/>
    </source>
</evidence>
<feature type="chain" id="PRO_5016025929" evidence="6">
    <location>
        <begin position="18"/>
        <end position="349"/>
    </location>
</feature>
<organism evidence="7 8">
    <name type="scientific">Ereboglobus luteus</name>
    <dbReference type="NCBI Taxonomy" id="1796921"/>
    <lineage>
        <taxon>Bacteria</taxon>
        <taxon>Pseudomonadati</taxon>
        <taxon>Verrucomicrobiota</taxon>
        <taxon>Opitutia</taxon>
        <taxon>Opitutales</taxon>
        <taxon>Opitutaceae</taxon>
        <taxon>Ereboglobus</taxon>
    </lineage>
</organism>
<dbReference type="PROSITE" id="PS51257">
    <property type="entry name" value="PROKAR_LIPOPROTEIN"/>
    <property type="match status" value="1"/>
</dbReference>
<accession>A0A2U8DZP8</accession>
<dbReference type="PRINTS" id="PR00909">
    <property type="entry name" value="SPERMDNBNDNG"/>
</dbReference>
<dbReference type="SUPFAM" id="SSF53850">
    <property type="entry name" value="Periplasmic binding protein-like II"/>
    <property type="match status" value="1"/>
</dbReference>
<dbReference type="Gene3D" id="3.40.190.10">
    <property type="entry name" value="Periplasmic binding protein-like II"/>
    <property type="match status" value="2"/>
</dbReference>
<gene>
    <name evidence="7" type="ORF">CKA38_01270</name>
</gene>
<keyword evidence="3 6" id="KW-0732">Signal</keyword>
<proteinExistence type="predicted"/>
<evidence type="ECO:0000256" key="6">
    <source>
        <dbReference type="SAM" id="SignalP"/>
    </source>
</evidence>
<comment type="subcellular location">
    <subcellularLocation>
        <location evidence="1">Periplasm</location>
    </subcellularLocation>
</comment>
<dbReference type="AlphaFoldDB" id="A0A2U8DZP8"/>
<feature type="binding site" evidence="5">
    <location>
        <position position="40"/>
    </location>
    <ligand>
        <name>spermidine</name>
        <dbReference type="ChEBI" id="CHEBI:57834"/>
    </ligand>
</feature>
<dbReference type="RefSeq" id="WP_108823885.1">
    <property type="nucleotide sequence ID" value="NZ_CP023004.1"/>
</dbReference>
<dbReference type="GO" id="GO:0042597">
    <property type="term" value="C:periplasmic space"/>
    <property type="evidence" value="ECO:0007669"/>
    <property type="project" value="UniProtKB-SubCell"/>
</dbReference>
<dbReference type="CDD" id="cd13590">
    <property type="entry name" value="PBP2_PotD_PotF_like"/>
    <property type="match status" value="1"/>
</dbReference>
<name>A0A2U8DZP8_9BACT</name>